<dbReference type="FunFam" id="3.20.10.10:FF:000002">
    <property type="entry name" value="D-alanine aminotransferase"/>
    <property type="match status" value="1"/>
</dbReference>
<keyword evidence="3" id="KW-0663">Pyridoxal phosphate</keyword>
<dbReference type="Pfam" id="PF01063">
    <property type="entry name" value="Aminotran_4"/>
    <property type="match status" value="1"/>
</dbReference>
<organism evidence="4">
    <name type="scientific">marine metagenome</name>
    <dbReference type="NCBI Taxonomy" id="408172"/>
    <lineage>
        <taxon>unclassified sequences</taxon>
        <taxon>metagenomes</taxon>
        <taxon>ecological metagenomes</taxon>
    </lineage>
</organism>
<comment type="similarity">
    <text evidence="2">Belongs to the class-IV pyridoxal-phosphate-dependent aminotransferase family.</text>
</comment>
<dbReference type="InterPro" id="IPR043132">
    <property type="entry name" value="BCAT-like_C"/>
</dbReference>
<protein>
    <recommendedName>
        <fullName evidence="5">Aminotransferase class IV</fullName>
    </recommendedName>
</protein>
<dbReference type="InterPro" id="IPR043131">
    <property type="entry name" value="BCAT-like_N"/>
</dbReference>
<dbReference type="Gene3D" id="3.30.470.10">
    <property type="match status" value="1"/>
</dbReference>
<dbReference type="GO" id="GO:0046394">
    <property type="term" value="P:carboxylic acid biosynthetic process"/>
    <property type="evidence" value="ECO:0007669"/>
    <property type="project" value="UniProtKB-ARBA"/>
</dbReference>
<dbReference type="PANTHER" id="PTHR42743">
    <property type="entry name" value="AMINO-ACID AMINOTRANSFERASE"/>
    <property type="match status" value="1"/>
</dbReference>
<dbReference type="InterPro" id="IPR050571">
    <property type="entry name" value="Class-IV_PLP-Dep_Aminotrnsfr"/>
</dbReference>
<accession>A0A382BI98</accession>
<dbReference type="SUPFAM" id="SSF56752">
    <property type="entry name" value="D-aminoacid aminotransferase-like PLP-dependent enzymes"/>
    <property type="match status" value="1"/>
</dbReference>
<dbReference type="PANTHER" id="PTHR42743:SF11">
    <property type="entry name" value="AMINODEOXYCHORISMATE LYASE"/>
    <property type="match status" value="1"/>
</dbReference>
<dbReference type="InterPro" id="IPR001544">
    <property type="entry name" value="Aminotrans_IV"/>
</dbReference>
<reference evidence="4" key="1">
    <citation type="submission" date="2018-05" db="EMBL/GenBank/DDBJ databases">
        <authorList>
            <person name="Lanie J.A."/>
            <person name="Ng W.-L."/>
            <person name="Kazmierczak K.M."/>
            <person name="Andrzejewski T.M."/>
            <person name="Davidsen T.M."/>
            <person name="Wayne K.J."/>
            <person name="Tettelin H."/>
            <person name="Glass J.I."/>
            <person name="Rusch D."/>
            <person name="Podicherti R."/>
            <person name="Tsui H.-C.T."/>
            <person name="Winkler M.E."/>
        </authorList>
    </citation>
    <scope>NUCLEOTIDE SEQUENCE</scope>
</reference>
<evidence type="ECO:0000256" key="2">
    <source>
        <dbReference type="ARBA" id="ARBA00009320"/>
    </source>
</evidence>
<comment type="cofactor">
    <cofactor evidence="1">
        <name>pyridoxal 5'-phosphate</name>
        <dbReference type="ChEBI" id="CHEBI:597326"/>
    </cofactor>
</comment>
<dbReference type="GO" id="GO:0008652">
    <property type="term" value="P:amino acid biosynthetic process"/>
    <property type="evidence" value="ECO:0007669"/>
    <property type="project" value="UniProtKB-ARBA"/>
</dbReference>
<evidence type="ECO:0000256" key="3">
    <source>
        <dbReference type="ARBA" id="ARBA00022898"/>
    </source>
</evidence>
<name>A0A382BI98_9ZZZZ</name>
<dbReference type="EMBL" id="UINC01029958">
    <property type="protein sequence ID" value="SVB13570.1"/>
    <property type="molecule type" value="Genomic_DNA"/>
</dbReference>
<evidence type="ECO:0008006" key="5">
    <source>
        <dbReference type="Google" id="ProtNLM"/>
    </source>
</evidence>
<gene>
    <name evidence="4" type="ORF">METZ01_LOCUS166424</name>
</gene>
<proteinExistence type="inferred from homology"/>
<dbReference type="AlphaFoldDB" id="A0A382BI98"/>
<evidence type="ECO:0000256" key="1">
    <source>
        <dbReference type="ARBA" id="ARBA00001933"/>
    </source>
</evidence>
<evidence type="ECO:0000313" key="4">
    <source>
        <dbReference type="EMBL" id="SVB13570.1"/>
    </source>
</evidence>
<dbReference type="InterPro" id="IPR036038">
    <property type="entry name" value="Aminotransferase-like"/>
</dbReference>
<dbReference type="GO" id="GO:0003824">
    <property type="term" value="F:catalytic activity"/>
    <property type="evidence" value="ECO:0007669"/>
    <property type="project" value="InterPro"/>
</dbReference>
<sequence length="297" mass="33331">MASTHDYVKDSRNDNIKIYINGEYYHRSEAKISVFDSGFLLGDGVWEGIRLNNNKLIHLETHIDRLFVGAKSIAMEIHLSKEEIINAIWSTLKENNMSSDTHIRLIVSRGIKSTPYQHPKVTISTPTIVIIPEYKRPNKDVIDKGIRLVSVQTRRDSAVQDPKINSLSKMNCISACIEAENLGAEEGLMLDPHGFVSTCNSTNFFIVVNNEIWTSTGEYCLNGVTRGAIISLCKENNITVYEKNFLIHDVYNANEAFVTGTFAGVIPVVEIDGRIMSKGYLTNELQNLYANDIKNLS</sequence>
<dbReference type="Gene3D" id="3.20.10.10">
    <property type="entry name" value="D-amino Acid Aminotransferase, subunit A, domain 2"/>
    <property type="match status" value="1"/>
</dbReference>